<comment type="caution">
    <text evidence="3">The sequence shown here is derived from an EMBL/GenBank/DDBJ whole genome shotgun (WGS) entry which is preliminary data.</text>
</comment>
<feature type="domain" description="FHA" evidence="2">
    <location>
        <begin position="209"/>
        <end position="261"/>
    </location>
</feature>
<protein>
    <submittedName>
        <fullName evidence="3">FHA domain-containing protein</fullName>
    </submittedName>
</protein>
<dbReference type="EMBL" id="JBHRZF010000091">
    <property type="protein sequence ID" value="MFC3860721.1"/>
    <property type="molecule type" value="Genomic_DNA"/>
</dbReference>
<feature type="compositionally biased region" description="Low complexity" evidence="1">
    <location>
        <begin position="35"/>
        <end position="69"/>
    </location>
</feature>
<sequence length="297" mass="29809">MTINCQVCGTANPDSNKYCDGCGVELVNNAPASTAETSAAPSAPLSEVTPPDAAVSVPAPEAPVTPVVDSTSATVPATPLTPPESLTGGTIGSGTTPNPYQTPLSETAIGQMESSAPTTPAPTTPAAAETAPSIPVPAETPAPVEEAAAPAESAPAETPEAAAPVSTPAPANTAPANTTPASTGGTAKLGLKKFGQPTGDFIPLNGEKLVVGRFDASSGPVDIDLGEMAGKEHISRHHAELYLENGVWHVRDLGSTNGVFLKKKGEGTFSPRLQEPAALADGDELAFGNVMLTFNQG</sequence>
<keyword evidence="4" id="KW-1185">Reference proteome</keyword>
<gene>
    <name evidence="3" type="ORF">ACFOPQ_08090</name>
</gene>
<reference evidence="4" key="1">
    <citation type="journal article" date="2019" name="Int. J. Syst. Evol. Microbiol.">
        <title>The Global Catalogue of Microorganisms (GCM) 10K type strain sequencing project: providing services to taxonomists for standard genome sequencing and annotation.</title>
        <authorList>
            <consortium name="The Broad Institute Genomics Platform"/>
            <consortium name="The Broad Institute Genome Sequencing Center for Infectious Disease"/>
            <person name="Wu L."/>
            <person name="Ma J."/>
        </authorList>
    </citation>
    <scope>NUCLEOTIDE SEQUENCE [LARGE SCALE GENOMIC DNA]</scope>
    <source>
        <strain evidence="4">CCTCC AB 2013263</strain>
    </source>
</reference>
<feature type="region of interest" description="Disordered" evidence="1">
    <location>
        <begin position="35"/>
        <end position="190"/>
    </location>
</feature>
<dbReference type="RefSeq" id="WP_380076925.1">
    <property type="nucleotide sequence ID" value="NZ_JBHRZF010000091.1"/>
</dbReference>
<dbReference type="InterPro" id="IPR000253">
    <property type="entry name" value="FHA_dom"/>
</dbReference>
<dbReference type="SMART" id="SM00240">
    <property type="entry name" value="FHA"/>
    <property type="match status" value="1"/>
</dbReference>
<feature type="compositionally biased region" description="Low complexity" evidence="1">
    <location>
        <begin position="141"/>
        <end position="183"/>
    </location>
</feature>
<accession>A0ABV8A5Q8</accession>
<dbReference type="SUPFAM" id="SSF49879">
    <property type="entry name" value="SMAD/FHA domain"/>
    <property type="match status" value="1"/>
</dbReference>
<dbReference type="CDD" id="cd00060">
    <property type="entry name" value="FHA"/>
    <property type="match status" value="1"/>
</dbReference>
<dbReference type="Pfam" id="PF00498">
    <property type="entry name" value="FHA"/>
    <property type="match status" value="1"/>
</dbReference>
<organism evidence="3 4">
    <name type="scientific">Deinococcus antarcticus</name>
    <dbReference type="NCBI Taxonomy" id="1298767"/>
    <lineage>
        <taxon>Bacteria</taxon>
        <taxon>Thermotogati</taxon>
        <taxon>Deinococcota</taxon>
        <taxon>Deinococci</taxon>
        <taxon>Deinococcales</taxon>
        <taxon>Deinococcaceae</taxon>
        <taxon>Deinococcus</taxon>
    </lineage>
</organism>
<evidence type="ECO:0000259" key="2">
    <source>
        <dbReference type="PROSITE" id="PS50006"/>
    </source>
</evidence>
<proteinExistence type="predicted"/>
<feature type="compositionally biased region" description="Low complexity" evidence="1">
    <location>
        <begin position="124"/>
        <end position="133"/>
    </location>
</feature>
<dbReference type="Gene3D" id="2.60.200.20">
    <property type="match status" value="1"/>
</dbReference>
<dbReference type="Proteomes" id="UP001595748">
    <property type="component" value="Unassembled WGS sequence"/>
</dbReference>
<evidence type="ECO:0000313" key="4">
    <source>
        <dbReference type="Proteomes" id="UP001595748"/>
    </source>
</evidence>
<evidence type="ECO:0000313" key="3">
    <source>
        <dbReference type="EMBL" id="MFC3860721.1"/>
    </source>
</evidence>
<evidence type="ECO:0000256" key="1">
    <source>
        <dbReference type="SAM" id="MobiDB-lite"/>
    </source>
</evidence>
<name>A0ABV8A5Q8_9DEIO</name>
<dbReference type="InterPro" id="IPR008984">
    <property type="entry name" value="SMAD_FHA_dom_sf"/>
</dbReference>
<dbReference type="PROSITE" id="PS50006">
    <property type="entry name" value="FHA_DOMAIN"/>
    <property type="match status" value="1"/>
</dbReference>